<dbReference type="EC" id="1.17.1.4" evidence="3"/>
<protein>
    <submittedName>
        <fullName evidence="3">Putative xanthine dehydrogenase subunit A</fullName>
        <ecNumber evidence="3">1.17.1.4</ecNumber>
    </submittedName>
</protein>
<evidence type="ECO:0000259" key="1">
    <source>
        <dbReference type="Pfam" id="PF02625"/>
    </source>
</evidence>
<dbReference type="AlphaFoldDB" id="A0A238JPH4"/>
<evidence type="ECO:0000313" key="4">
    <source>
        <dbReference type="Proteomes" id="UP000202922"/>
    </source>
</evidence>
<proteinExistence type="predicted"/>
<dbReference type="Proteomes" id="UP000202922">
    <property type="component" value="Unassembled WGS sequence"/>
</dbReference>
<keyword evidence="4" id="KW-1185">Reference proteome</keyword>
<dbReference type="RefSeq" id="WP_093966894.1">
    <property type="nucleotide sequence ID" value="NZ_FXYE01000001.1"/>
</dbReference>
<dbReference type="Pfam" id="PF02625">
    <property type="entry name" value="XdhC_CoxI"/>
    <property type="match status" value="1"/>
</dbReference>
<keyword evidence="3" id="KW-0560">Oxidoreductase</keyword>
<accession>A0A238JPH4</accession>
<dbReference type="InterPro" id="IPR003777">
    <property type="entry name" value="XdhC_CoxI"/>
</dbReference>
<dbReference type="Gene3D" id="3.40.50.720">
    <property type="entry name" value="NAD(P)-binding Rossmann-like Domain"/>
    <property type="match status" value="1"/>
</dbReference>
<feature type="domain" description="XdhC- CoxI" evidence="1">
    <location>
        <begin position="16"/>
        <end position="79"/>
    </location>
</feature>
<dbReference type="OrthoDB" id="5242066at2"/>
<dbReference type="EMBL" id="FXYE01000001">
    <property type="protein sequence ID" value="SMX32077.1"/>
    <property type="molecule type" value="Genomic_DNA"/>
</dbReference>
<name>A0A238JPH4_9RHOB</name>
<sequence>MLKTEFEDCVQSLRQIGAPFAIATIVRTVDATSAKPGDKAVILETGAIAQGWVGGGCARSAVSRAAKDAMQEGKPRFVSLRPEELLDAEGVQPGDERDGVKFARNGCPSKGSMDIFIEPVIPTPQLIICGSGPVAMALADMGKRFDFNRTLCAPGIIASDAPPVERMIEGFAFETETAAEHFIVIATQGKGDEAALRAAIASGASYIAFVGSRRKYETLRDRLIADGIPADAFAAVKSPAGLDIAAITPDEIALSVLAEIIAKRRARQRPEKGAT</sequence>
<dbReference type="InterPro" id="IPR052698">
    <property type="entry name" value="MoCofactor_Util/Proc"/>
</dbReference>
<evidence type="ECO:0000313" key="3">
    <source>
        <dbReference type="EMBL" id="SMX32077.1"/>
    </source>
</evidence>
<dbReference type="PANTHER" id="PTHR30388">
    <property type="entry name" value="ALDEHYDE OXIDOREDUCTASE MOLYBDENUM COFACTOR ASSEMBLY PROTEIN"/>
    <property type="match status" value="1"/>
</dbReference>
<dbReference type="InterPro" id="IPR027051">
    <property type="entry name" value="XdhC_Rossmann_dom"/>
</dbReference>
<dbReference type="PANTHER" id="PTHR30388:SF6">
    <property type="entry name" value="XANTHINE DEHYDROGENASE SUBUNIT A-RELATED"/>
    <property type="match status" value="1"/>
</dbReference>
<feature type="domain" description="XdhC Rossmann" evidence="2">
    <location>
        <begin position="126"/>
        <end position="260"/>
    </location>
</feature>
<dbReference type="GO" id="GO:0004854">
    <property type="term" value="F:xanthine dehydrogenase activity"/>
    <property type="evidence" value="ECO:0007669"/>
    <property type="project" value="UniProtKB-EC"/>
</dbReference>
<evidence type="ECO:0000259" key="2">
    <source>
        <dbReference type="Pfam" id="PF13478"/>
    </source>
</evidence>
<organism evidence="3 4">
    <name type="scientific">Actibacterium lipolyticum</name>
    <dbReference type="NCBI Taxonomy" id="1524263"/>
    <lineage>
        <taxon>Bacteria</taxon>
        <taxon>Pseudomonadati</taxon>
        <taxon>Pseudomonadota</taxon>
        <taxon>Alphaproteobacteria</taxon>
        <taxon>Rhodobacterales</taxon>
        <taxon>Roseobacteraceae</taxon>
        <taxon>Actibacterium</taxon>
    </lineage>
</organism>
<reference evidence="4" key="1">
    <citation type="submission" date="2017-05" db="EMBL/GenBank/DDBJ databases">
        <authorList>
            <person name="Rodrigo-Torres L."/>
            <person name="Arahal R. D."/>
            <person name="Lucena T."/>
        </authorList>
    </citation>
    <scope>NUCLEOTIDE SEQUENCE [LARGE SCALE GENOMIC DNA]</scope>
    <source>
        <strain evidence="4">CECT 8621</strain>
    </source>
</reference>
<dbReference type="Pfam" id="PF13478">
    <property type="entry name" value="XdhC_C"/>
    <property type="match status" value="1"/>
</dbReference>
<gene>
    <name evidence="3" type="primary">pucA_1</name>
    <name evidence="3" type="ORF">COL8621_00700</name>
</gene>